<feature type="domain" description="Endonuclease GajA/Old nuclease/RecF-like AAA" evidence="1">
    <location>
        <begin position="26"/>
        <end position="69"/>
    </location>
</feature>
<evidence type="ECO:0000259" key="1">
    <source>
        <dbReference type="Pfam" id="PF13175"/>
    </source>
</evidence>
<sequence>MSVARAIRRMIQGSVKPRIGEGIDLSLEIKNFGPITKGKLKIKPLTLFIGPNNSGKSYAAMLIHSLFGSGSSAGLDMHMPFAVRRRLSILRSLEFDRSWQKKVYGDLQSFLKSKSDTLKEGNSIEIPDSLVEKTTDIATDKIYGERLGKEIARSYSAPLKDLIRIGTRSFLLKIGFNSEMVSLRLKKNHLEVIEHPQVTFKIKIEPVDATENEWVIGTKENGKYWIIQVYKNLIEDDDYRSIIVTEILRICINGVVKKLNAPSYYLPAARSGILQSHKLAAAGIMRKIPLIGVEEIDIPKFSGVVAEFMASILELPERKGYFYSLAEELEKELIKGEIIFKTLDSYTYPEIRYKFSDTDIPLHRSSSTVSELAPLILYLKYIVEPGSVLIIEEPETHLHPKNQRILARFLVKLVRHGVNIIITTHSEYLLDQLSNFIMLGKIEPKDRVKKYEYDKDDYLTIDDIAAFVFDMDNKSGGSAIKEVEITEEDGISQEEFVKIQDVLYDEIIKIRKDLNVE</sequence>
<dbReference type="CDD" id="cd00267">
    <property type="entry name" value="ABC_ATPase"/>
    <property type="match status" value="1"/>
</dbReference>
<feature type="domain" description="Endonuclease GajA/Old nuclease/RecF-like AAA" evidence="1">
    <location>
        <begin position="330"/>
        <end position="429"/>
    </location>
</feature>
<accession>A0A8B3S512</accession>
<comment type="caution">
    <text evidence="2">The sequence shown here is derived from an EMBL/GenBank/DDBJ whole genome shotgun (WGS) entry which is preliminary data.</text>
</comment>
<gene>
    <name evidence="2" type="ORF">AEth_00183</name>
</gene>
<dbReference type="AlphaFoldDB" id="A0A8B3S512"/>
<dbReference type="SUPFAM" id="SSF52540">
    <property type="entry name" value="P-loop containing nucleoside triphosphate hydrolases"/>
    <property type="match status" value="1"/>
</dbReference>
<protein>
    <recommendedName>
        <fullName evidence="1">Endonuclease GajA/Old nuclease/RecF-like AAA domain-containing protein</fullName>
    </recommendedName>
</protein>
<dbReference type="InterPro" id="IPR050334">
    <property type="entry name" value="Molybdenum_import_ModC"/>
</dbReference>
<dbReference type="PANTHER" id="PTHR43514:SF1">
    <property type="entry name" value="SULFATE_THIOSULFATE IMPORT ATP-BINDING PROTEIN CYSA"/>
    <property type="match status" value="1"/>
</dbReference>
<dbReference type="Proteomes" id="UP000291831">
    <property type="component" value="Unassembled WGS sequence"/>
</dbReference>
<proteinExistence type="predicted"/>
<reference evidence="3" key="1">
    <citation type="submission" date="2019-01" db="EMBL/GenBank/DDBJ databases">
        <title>Anaerobic oxidation of ethane by archaea from a marine hydrocarbon seep.</title>
        <authorList>
            <person name="Musat F."/>
        </authorList>
    </citation>
    <scope>NUCLEOTIDE SEQUENCE [LARGE SCALE GENOMIC DNA]</scope>
</reference>
<dbReference type="PANTHER" id="PTHR43514">
    <property type="entry name" value="ABC TRANSPORTER I FAMILY MEMBER 10"/>
    <property type="match status" value="1"/>
</dbReference>
<organism evidence="2 3">
    <name type="scientific">Candidatus Argoarchaeum ethanivorans</name>
    <dbReference type="NCBI Taxonomy" id="2608793"/>
    <lineage>
        <taxon>Archaea</taxon>
        <taxon>Methanobacteriati</taxon>
        <taxon>Methanobacteriota</taxon>
        <taxon>Stenosarchaea group</taxon>
        <taxon>Methanomicrobia</taxon>
        <taxon>Methanosarcinales</taxon>
        <taxon>Methanosarcinales incertae sedis</taxon>
        <taxon>GOM Arc I cluster</taxon>
        <taxon>Candidatus Argoarchaeum</taxon>
    </lineage>
</organism>
<evidence type="ECO:0000313" key="3">
    <source>
        <dbReference type="Proteomes" id="UP000291831"/>
    </source>
</evidence>
<dbReference type="EMBL" id="RPGO01000004">
    <property type="protein sequence ID" value="RZB32837.1"/>
    <property type="molecule type" value="Genomic_DNA"/>
</dbReference>
<evidence type="ECO:0000313" key="2">
    <source>
        <dbReference type="EMBL" id="RZB32837.1"/>
    </source>
</evidence>
<name>A0A8B3S512_9EURY</name>
<dbReference type="InterPro" id="IPR041685">
    <property type="entry name" value="AAA_GajA/Old/RecF-like"/>
</dbReference>
<dbReference type="Gene3D" id="3.40.50.300">
    <property type="entry name" value="P-loop containing nucleotide triphosphate hydrolases"/>
    <property type="match status" value="1"/>
</dbReference>
<dbReference type="Pfam" id="PF13175">
    <property type="entry name" value="AAA_15"/>
    <property type="match status" value="2"/>
</dbReference>
<dbReference type="InterPro" id="IPR027417">
    <property type="entry name" value="P-loop_NTPase"/>
</dbReference>